<evidence type="ECO:0000313" key="2">
    <source>
        <dbReference type="Proteomes" id="UP000651452"/>
    </source>
</evidence>
<comment type="caution">
    <text evidence="1">The sequence shown here is derived from an EMBL/GenBank/DDBJ whole genome shotgun (WGS) entry which is preliminary data.</text>
</comment>
<dbReference type="OrthoDB" id="3799413at2759"/>
<protein>
    <submittedName>
        <fullName evidence="1">Uncharacterized protein</fullName>
    </submittedName>
</protein>
<organism evidence="1 2">
    <name type="scientific">Ascochyta lentis</name>
    <dbReference type="NCBI Taxonomy" id="205686"/>
    <lineage>
        <taxon>Eukaryota</taxon>
        <taxon>Fungi</taxon>
        <taxon>Dikarya</taxon>
        <taxon>Ascomycota</taxon>
        <taxon>Pezizomycotina</taxon>
        <taxon>Dothideomycetes</taxon>
        <taxon>Pleosporomycetidae</taxon>
        <taxon>Pleosporales</taxon>
        <taxon>Pleosporineae</taxon>
        <taxon>Didymellaceae</taxon>
        <taxon>Ascochyta</taxon>
    </lineage>
</organism>
<sequence length="464" mass="53182">MAATSPSQTAPPSPIDILPAEILESILLGTVDKVTPPIGYSESGKKVFRWKQEKITGEASATQFLQIRLVCRKFHAMAWRAFRKVLGETVFDLASKKSMGTLHAIARQRSLSPWMTKLTFSCLYFHSEDCYTHSPCGRSMEEVDWLRRSIQFWNALGRTEAFAMEPRFQLPSWITGNTSLVSSIQFFKNVEEMSYVWDFNMPLPNSKEFWYSDCGDADIDEYTLNQDFCAHVGLEFVVEALVGAKIQPRLLDLAVEFDDSYDVFTYTPLRAFSDLCIKVESLTLRKKYSLVGLNDTRSSSLSIAVTKATHPRLRSLTIDCDDSFRVDPVLSSAGLDLPGLTHLTVINGRVGDGTMHTMLEYYGKHLRRLDFKTKFPQCYDDLFDEIKTLNLETLVIHQGSQDDWKNELWREEWADCYLPWNSALDYMILAKEVILEPQAWRECWEKHWYSQGGENIEPRTSSVV</sequence>
<keyword evidence="2" id="KW-1185">Reference proteome</keyword>
<dbReference type="AlphaFoldDB" id="A0A8H7MJV4"/>
<proteinExistence type="predicted"/>
<evidence type="ECO:0000313" key="1">
    <source>
        <dbReference type="EMBL" id="KAF9699324.1"/>
    </source>
</evidence>
<reference evidence="1" key="2">
    <citation type="submission" date="2020-09" db="EMBL/GenBank/DDBJ databases">
        <title>Reference genome assembly for Australian Ascochyta lentis isolate Al4.</title>
        <authorList>
            <person name="Lee R.C."/>
            <person name="Farfan-Caceres L.M."/>
            <person name="Debler J.W."/>
            <person name="Williams A.H."/>
            <person name="Henares B.M."/>
        </authorList>
    </citation>
    <scope>NUCLEOTIDE SEQUENCE</scope>
    <source>
        <strain evidence="1">Al4</strain>
    </source>
</reference>
<dbReference type="EMBL" id="RZGK01000004">
    <property type="protein sequence ID" value="KAF9699324.1"/>
    <property type="molecule type" value="Genomic_DNA"/>
</dbReference>
<name>A0A8H7MJV4_9PLEO</name>
<accession>A0A8H7MJV4</accession>
<dbReference type="Proteomes" id="UP000651452">
    <property type="component" value="Unassembled WGS sequence"/>
</dbReference>
<reference evidence="1" key="1">
    <citation type="submission" date="2018-12" db="EMBL/GenBank/DDBJ databases">
        <authorList>
            <person name="Syme R.A."/>
            <person name="Farfan-Caceres L."/>
            <person name="Lichtenzveig J."/>
        </authorList>
    </citation>
    <scope>NUCLEOTIDE SEQUENCE</scope>
    <source>
        <strain evidence="1">Al4</strain>
    </source>
</reference>
<gene>
    <name evidence="1" type="ORF">EKO04_002679</name>
</gene>